<protein>
    <recommendedName>
        <fullName evidence="2">Amine oxidase domain-containing protein</fullName>
    </recommendedName>
</protein>
<feature type="region of interest" description="Disordered" evidence="1">
    <location>
        <begin position="30"/>
        <end position="55"/>
    </location>
</feature>
<gene>
    <name evidence="3" type="ORF">DH2020_011122</name>
</gene>
<feature type="domain" description="Amine oxidase" evidence="2">
    <location>
        <begin position="216"/>
        <end position="450"/>
    </location>
</feature>
<sequence length="476" mass="51622">MSVTALSFPLSSSAFPFSSPNFKKLKSFKPPNATSQQISLDASPPNENLNPSQPSNKTGVIVVGAGLAGLAAATRLQAENIPFLLLEASDAVGGRVRTDFVDGFTLDRGFQIFITAYPEARKLLDYDALDLQRFYSGAQVFYGGRFHTVADPLRHFTDALQSLTNPIGTVIDKLLIALTRIRVLSQSDYELLTANEVKTIELLRGIGFSESILDRCLALGDNTLPKNGISAIPEQLAAKLNPSSIMLNSRVVSIDYESEQGLAVSLESGDLIRSDLGVILAIEEFEAANILAGKMVTQAKSPVRSTVCLYFSVDGDKVPVKDPVLFLNGSGRGIVNNMFFATNVAPSYAPPGKALVSVSLIGMYDGVADEDLVERVVKELLGWFGQAAVESWRFLRMYRIGFAQPNQCPPTDLMKDPRVKPGFYVCGDYMTSATFDGALVSGRRAAEALLKDSATVKQYVEAEATDDFLHSFLRFA</sequence>
<name>A0ABR0XCG6_REHGL</name>
<feature type="domain" description="Amine oxidase" evidence="2">
    <location>
        <begin position="67"/>
        <end position="190"/>
    </location>
</feature>
<dbReference type="PANTHER" id="PTHR42841">
    <property type="entry name" value="AMINE OXIDASE"/>
    <property type="match status" value="1"/>
</dbReference>
<dbReference type="InterPro" id="IPR002937">
    <property type="entry name" value="Amino_oxidase"/>
</dbReference>
<evidence type="ECO:0000256" key="1">
    <source>
        <dbReference type="SAM" id="MobiDB-lite"/>
    </source>
</evidence>
<proteinExistence type="predicted"/>
<keyword evidence="4" id="KW-1185">Reference proteome</keyword>
<evidence type="ECO:0000313" key="4">
    <source>
        <dbReference type="Proteomes" id="UP001318860"/>
    </source>
</evidence>
<dbReference type="Proteomes" id="UP001318860">
    <property type="component" value="Unassembled WGS sequence"/>
</dbReference>
<dbReference type="InterPro" id="IPR036188">
    <property type="entry name" value="FAD/NAD-bd_sf"/>
</dbReference>
<feature type="compositionally biased region" description="Polar residues" evidence="1">
    <location>
        <begin position="32"/>
        <end position="55"/>
    </location>
</feature>
<organism evidence="3 4">
    <name type="scientific">Rehmannia glutinosa</name>
    <name type="common">Chinese foxglove</name>
    <dbReference type="NCBI Taxonomy" id="99300"/>
    <lineage>
        <taxon>Eukaryota</taxon>
        <taxon>Viridiplantae</taxon>
        <taxon>Streptophyta</taxon>
        <taxon>Embryophyta</taxon>
        <taxon>Tracheophyta</taxon>
        <taxon>Spermatophyta</taxon>
        <taxon>Magnoliopsida</taxon>
        <taxon>eudicotyledons</taxon>
        <taxon>Gunneridae</taxon>
        <taxon>Pentapetalae</taxon>
        <taxon>asterids</taxon>
        <taxon>lamiids</taxon>
        <taxon>Lamiales</taxon>
        <taxon>Orobanchaceae</taxon>
        <taxon>Rehmannieae</taxon>
        <taxon>Rehmannia</taxon>
    </lineage>
</organism>
<reference evidence="3 4" key="1">
    <citation type="journal article" date="2021" name="Comput. Struct. Biotechnol. J.">
        <title>De novo genome assembly of the potent medicinal plant Rehmannia glutinosa using nanopore technology.</title>
        <authorList>
            <person name="Ma L."/>
            <person name="Dong C."/>
            <person name="Song C."/>
            <person name="Wang X."/>
            <person name="Zheng X."/>
            <person name="Niu Y."/>
            <person name="Chen S."/>
            <person name="Feng W."/>
        </authorList>
    </citation>
    <scope>NUCLEOTIDE SEQUENCE [LARGE SCALE GENOMIC DNA]</scope>
    <source>
        <strain evidence="3">DH-2019</strain>
    </source>
</reference>
<dbReference type="Pfam" id="PF01593">
    <property type="entry name" value="Amino_oxidase"/>
    <property type="match status" value="2"/>
</dbReference>
<comment type="caution">
    <text evidence="3">The sequence shown here is derived from an EMBL/GenBank/DDBJ whole genome shotgun (WGS) entry which is preliminary data.</text>
</comment>
<dbReference type="Gene3D" id="3.50.50.60">
    <property type="entry name" value="FAD/NAD(P)-binding domain"/>
    <property type="match status" value="2"/>
</dbReference>
<dbReference type="EMBL" id="JABTTQ020000005">
    <property type="protein sequence ID" value="KAK6156874.1"/>
    <property type="molecule type" value="Genomic_DNA"/>
</dbReference>
<evidence type="ECO:0000313" key="3">
    <source>
        <dbReference type="EMBL" id="KAK6156874.1"/>
    </source>
</evidence>
<accession>A0ABR0XCG6</accession>
<dbReference type="SUPFAM" id="SSF51905">
    <property type="entry name" value="FAD/NAD(P)-binding domain"/>
    <property type="match status" value="1"/>
</dbReference>
<evidence type="ECO:0000259" key="2">
    <source>
        <dbReference type="Pfam" id="PF01593"/>
    </source>
</evidence>